<organism evidence="2 3">
    <name type="scientific">Nocardia seriolae</name>
    <dbReference type="NCBI Taxonomy" id="37332"/>
    <lineage>
        <taxon>Bacteria</taxon>
        <taxon>Bacillati</taxon>
        <taxon>Actinomycetota</taxon>
        <taxon>Actinomycetes</taxon>
        <taxon>Mycobacteriales</taxon>
        <taxon>Nocardiaceae</taxon>
        <taxon>Nocardia</taxon>
    </lineage>
</organism>
<dbReference type="AlphaFoldDB" id="A0ABC9Z2N5"/>
<evidence type="ECO:0000256" key="1">
    <source>
        <dbReference type="SAM" id="MobiDB-lite"/>
    </source>
</evidence>
<reference evidence="2 3" key="2">
    <citation type="journal article" date="2016" name="Genome Announc.">
        <title>Draft Genome Sequence of Erythromycin- and Oxytetracycline-Sensitive Nocardia seriolae Strain U-1 (NBRC 110359).</title>
        <authorList>
            <person name="Imajoh M."/>
            <person name="Sukeda M."/>
            <person name="Shimizu M."/>
            <person name="Yamane J."/>
            <person name="Ohnishi K."/>
            <person name="Oshima S."/>
        </authorList>
    </citation>
    <scope>NUCLEOTIDE SEQUENCE [LARGE SCALE GENOMIC DNA]</scope>
    <source>
        <strain evidence="2 3">U-1</strain>
    </source>
</reference>
<feature type="region of interest" description="Disordered" evidence="1">
    <location>
        <begin position="44"/>
        <end position="66"/>
    </location>
</feature>
<accession>A0ABC9Z2N5</accession>
<gene>
    <name evidence="2" type="ORF">NSK11_contig00136-0003</name>
</gene>
<keyword evidence="3" id="KW-1185">Reference proteome</keyword>
<reference evidence="3" key="1">
    <citation type="submission" date="2015-07" db="EMBL/GenBank/DDBJ databases">
        <title>Nocardia seriolae U-1 whole genome shotgun sequence.</title>
        <authorList>
            <person name="Imajoh M."/>
            <person name="Fukumoto Y."/>
            <person name="Sukeda M."/>
            <person name="Yamane J."/>
            <person name="Yamasaki K."/>
            <person name="Shimizu M."/>
            <person name="Ohnishi K."/>
            <person name="Oshima S."/>
        </authorList>
    </citation>
    <scope>NUCLEOTIDE SEQUENCE [LARGE SCALE GENOMIC DNA]</scope>
    <source>
        <strain evidence="3">U-1</strain>
    </source>
</reference>
<name>A0ABC9Z2N5_9NOCA</name>
<comment type="caution">
    <text evidence="2">The sequence shown here is derived from an EMBL/GenBank/DDBJ whole genome shotgun (WGS) entry which is preliminary data.</text>
</comment>
<dbReference type="Proteomes" id="UP000037179">
    <property type="component" value="Unassembled WGS sequence"/>
</dbReference>
<dbReference type="EMBL" id="BBYQ01000136">
    <property type="protein sequence ID" value="GAP31982.1"/>
    <property type="molecule type" value="Genomic_DNA"/>
</dbReference>
<evidence type="ECO:0000313" key="2">
    <source>
        <dbReference type="EMBL" id="GAP31982.1"/>
    </source>
</evidence>
<evidence type="ECO:0000313" key="3">
    <source>
        <dbReference type="Proteomes" id="UP000037179"/>
    </source>
</evidence>
<protein>
    <submittedName>
        <fullName evidence="2">Uncharacterized protein</fullName>
    </submittedName>
</protein>
<sequence length="66" mass="6897">MAAGFQLVIRPSSVLLRMASSEDSIKAASNASWLSMLVFPLDAGSEPGTASRSEGTTPARELLQTS</sequence>
<proteinExistence type="predicted"/>